<evidence type="ECO:0000313" key="1">
    <source>
        <dbReference type="EMBL" id="KAL2331185.1"/>
    </source>
</evidence>
<accession>A0ABD1M5W1</accession>
<gene>
    <name evidence="1" type="ORF">Fmac_018766</name>
</gene>
<dbReference type="AlphaFoldDB" id="A0ABD1M5W1"/>
<dbReference type="EMBL" id="JBGMDY010000006">
    <property type="protein sequence ID" value="KAL2331185.1"/>
    <property type="molecule type" value="Genomic_DNA"/>
</dbReference>
<proteinExistence type="predicted"/>
<keyword evidence="2" id="KW-1185">Reference proteome</keyword>
<evidence type="ECO:0000313" key="2">
    <source>
        <dbReference type="Proteomes" id="UP001603857"/>
    </source>
</evidence>
<dbReference type="Proteomes" id="UP001603857">
    <property type="component" value="Unassembled WGS sequence"/>
</dbReference>
<protein>
    <submittedName>
        <fullName evidence="1">Uncharacterized protein</fullName>
    </submittedName>
</protein>
<organism evidence="1 2">
    <name type="scientific">Flemingia macrophylla</name>
    <dbReference type="NCBI Taxonomy" id="520843"/>
    <lineage>
        <taxon>Eukaryota</taxon>
        <taxon>Viridiplantae</taxon>
        <taxon>Streptophyta</taxon>
        <taxon>Embryophyta</taxon>
        <taxon>Tracheophyta</taxon>
        <taxon>Spermatophyta</taxon>
        <taxon>Magnoliopsida</taxon>
        <taxon>eudicotyledons</taxon>
        <taxon>Gunneridae</taxon>
        <taxon>Pentapetalae</taxon>
        <taxon>rosids</taxon>
        <taxon>fabids</taxon>
        <taxon>Fabales</taxon>
        <taxon>Fabaceae</taxon>
        <taxon>Papilionoideae</taxon>
        <taxon>50 kb inversion clade</taxon>
        <taxon>NPAAA clade</taxon>
        <taxon>indigoferoid/millettioid clade</taxon>
        <taxon>Phaseoleae</taxon>
        <taxon>Flemingia</taxon>
    </lineage>
</organism>
<name>A0ABD1M5W1_9FABA</name>
<comment type="caution">
    <text evidence="1">The sequence shown here is derived from an EMBL/GenBank/DDBJ whole genome shotgun (WGS) entry which is preliminary data.</text>
</comment>
<sequence>MPNCDDINIKILCDCSNPGGIDLIPKKVNIKPIKETDMSLDMIKVSIERFYDL</sequence>
<reference evidence="1 2" key="1">
    <citation type="submission" date="2024-08" db="EMBL/GenBank/DDBJ databases">
        <title>Insights into the chromosomal genome structure of Flemingia macrophylla.</title>
        <authorList>
            <person name="Ding Y."/>
            <person name="Zhao Y."/>
            <person name="Bi W."/>
            <person name="Wu M."/>
            <person name="Zhao G."/>
            <person name="Gong Y."/>
            <person name="Li W."/>
            <person name="Zhang P."/>
        </authorList>
    </citation>
    <scope>NUCLEOTIDE SEQUENCE [LARGE SCALE GENOMIC DNA]</scope>
    <source>
        <strain evidence="1">DYQJB</strain>
        <tissue evidence="1">Leaf</tissue>
    </source>
</reference>